<protein>
    <submittedName>
        <fullName evidence="1">Uncharacterized protein</fullName>
    </submittedName>
</protein>
<evidence type="ECO:0000313" key="1">
    <source>
        <dbReference type="EMBL" id="KER19065.1"/>
    </source>
</evidence>
<gene>
    <name evidence="1" type="ORF">T265_12028</name>
</gene>
<name>A0A074Z773_OPIVI</name>
<dbReference type="OrthoDB" id="6310069at2759"/>
<organism evidence="1 2">
    <name type="scientific">Opisthorchis viverrini</name>
    <name type="common">Southeast Asian liver fluke</name>
    <dbReference type="NCBI Taxonomy" id="6198"/>
    <lineage>
        <taxon>Eukaryota</taxon>
        <taxon>Metazoa</taxon>
        <taxon>Spiralia</taxon>
        <taxon>Lophotrochozoa</taxon>
        <taxon>Platyhelminthes</taxon>
        <taxon>Trematoda</taxon>
        <taxon>Digenea</taxon>
        <taxon>Opisthorchiida</taxon>
        <taxon>Opisthorchiata</taxon>
        <taxon>Opisthorchiidae</taxon>
        <taxon>Opisthorchis</taxon>
    </lineage>
</organism>
<dbReference type="CTD" id="20326196"/>
<dbReference type="KEGG" id="ovi:T265_12028"/>
<sequence>MISAIGSSQCLDVFDWPEYFAVSPLIQVVLSRLANPHRFAINTDQMRTPECSFAMEAFQLNGIPLCSCQDAPGKEKCTCAESDASQGHHRYDASGNVKMGGVVLCEEQCEVSFELGLVHAYFPEAYSGIISLVWNTDFQPQLNTFSLNRDALARYDPLSITVEDTVFTWPTNEHVSDHTTERGDVHLLSNIRFHDKSYFALGTDFLHRIKLRLKARGTTYVEVAKNPRFP</sequence>
<keyword evidence="2" id="KW-1185">Reference proteome</keyword>
<evidence type="ECO:0000313" key="2">
    <source>
        <dbReference type="Proteomes" id="UP000054324"/>
    </source>
</evidence>
<accession>A0A074Z773</accession>
<dbReference type="EMBL" id="KL597352">
    <property type="protein sequence ID" value="KER19065.1"/>
    <property type="molecule type" value="Genomic_DNA"/>
</dbReference>
<dbReference type="Proteomes" id="UP000054324">
    <property type="component" value="Unassembled WGS sequence"/>
</dbReference>
<dbReference type="GeneID" id="20326196"/>
<reference evidence="1 2" key="1">
    <citation type="submission" date="2013-11" db="EMBL/GenBank/DDBJ databases">
        <title>Opisthorchis viverrini - life in the bile duct.</title>
        <authorList>
            <person name="Young N.D."/>
            <person name="Nagarajan N."/>
            <person name="Lin S.J."/>
            <person name="Korhonen P.K."/>
            <person name="Jex A.R."/>
            <person name="Hall R.S."/>
            <person name="Safavi-Hemami H."/>
            <person name="Kaewkong W."/>
            <person name="Bertrand D."/>
            <person name="Gao S."/>
            <person name="Seet Q."/>
            <person name="Wongkham S."/>
            <person name="Teh B.T."/>
            <person name="Wongkham C."/>
            <person name="Intapan P.M."/>
            <person name="Maleewong W."/>
            <person name="Yang X."/>
            <person name="Hu M."/>
            <person name="Wang Z."/>
            <person name="Hofmann A."/>
            <person name="Sternberg P.W."/>
            <person name="Tan P."/>
            <person name="Wang J."/>
            <person name="Gasser R.B."/>
        </authorList>
    </citation>
    <scope>NUCLEOTIDE SEQUENCE [LARGE SCALE GENOMIC DNA]</scope>
</reference>
<dbReference type="AlphaFoldDB" id="A0A074Z773"/>
<proteinExistence type="predicted"/>
<dbReference type="RefSeq" id="XP_009177186.1">
    <property type="nucleotide sequence ID" value="XM_009178922.1"/>
</dbReference>